<comment type="caution">
    <text evidence="2">The sequence shown here is derived from an EMBL/GenBank/DDBJ whole genome shotgun (WGS) entry which is preliminary data.</text>
</comment>
<proteinExistence type="predicted"/>
<organism evidence="2 3">
    <name type="scientific">Taibaiella chishuiensis</name>
    <dbReference type="NCBI Taxonomy" id="1434707"/>
    <lineage>
        <taxon>Bacteria</taxon>
        <taxon>Pseudomonadati</taxon>
        <taxon>Bacteroidota</taxon>
        <taxon>Chitinophagia</taxon>
        <taxon>Chitinophagales</taxon>
        <taxon>Chitinophagaceae</taxon>
        <taxon>Taibaiella</taxon>
    </lineage>
</organism>
<accession>A0A2P8D5G8</accession>
<protein>
    <submittedName>
        <fullName evidence="2">Putative glyoxalase superfamily protein PhnB</fullName>
    </submittedName>
</protein>
<dbReference type="InterPro" id="IPR029068">
    <property type="entry name" value="Glyas_Bleomycin-R_OHBP_Dase"/>
</dbReference>
<dbReference type="AlphaFoldDB" id="A0A2P8D5G8"/>
<dbReference type="OrthoDB" id="9798201at2"/>
<dbReference type="RefSeq" id="WP_106522641.1">
    <property type="nucleotide sequence ID" value="NZ_PYGD01000003.1"/>
</dbReference>
<dbReference type="PROSITE" id="PS51819">
    <property type="entry name" value="VOC"/>
    <property type="match status" value="1"/>
</dbReference>
<reference evidence="2 3" key="1">
    <citation type="submission" date="2018-03" db="EMBL/GenBank/DDBJ databases">
        <title>Genomic Encyclopedia of Type Strains, Phase III (KMG-III): the genomes of soil and plant-associated and newly described type strains.</title>
        <authorList>
            <person name="Whitman W."/>
        </authorList>
    </citation>
    <scope>NUCLEOTIDE SEQUENCE [LARGE SCALE GENOMIC DNA]</scope>
    <source>
        <strain evidence="2 3">CGMCC 1.12700</strain>
    </source>
</reference>
<keyword evidence="3" id="KW-1185">Reference proteome</keyword>
<gene>
    <name evidence="2" type="ORF">B0I18_10325</name>
</gene>
<evidence type="ECO:0000313" key="3">
    <source>
        <dbReference type="Proteomes" id="UP000240572"/>
    </source>
</evidence>
<dbReference type="InterPro" id="IPR004360">
    <property type="entry name" value="Glyas_Fos-R_dOase_dom"/>
</dbReference>
<dbReference type="Proteomes" id="UP000240572">
    <property type="component" value="Unassembled WGS sequence"/>
</dbReference>
<feature type="domain" description="VOC" evidence="1">
    <location>
        <begin position="2"/>
        <end position="116"/>
    </location>
</feature>
<dbReference type="Gene3D" id="3.10.180.10">
    <property type="entry name" value="2,3-Dihydroxybiphenyl 1,2-Dioxygenase, domain 1"/>
    <property type="match status" value="1"/>
</dbReference>
<dbReference type="EMBL" id="PYGD01000003">
    <property type="protein sequence ID" value="PSK92448.1"/>
    <property type="molecule type" value="Genomic_DNA"/>
</dbReference>
<name>A0A2P8D5G8_9BACT</name>
<evidence type="ECO:0000313" key="2">
    <source>
        <dbReference type="EMBL" id="PSK92448.1"/>
    </source>
</evidence>
<sequence>MIPDCAAVVFHVSDLEAAIAYYTEVLGFSPDFRYGGYAGLQFGKVLLHLSDAGEQGLKRPVGGGHVCVFCDEVDDYHRDIMSKGAHVLVAPADRPYGMRDFALEDKDGNVLVFGHGIAIS</sequence>
<dbReference type="InterPro" id="IPR037523">
    <property type="entry name" value="VOC_core"/>
</dbReference>
<dbReference type="Pfam" id="PF00903">
    <property type="entry name" value="Glyoxalase"/>
    <property type="match status" value="1"/>
</dbReference>
<dbReference type="SUPFAM" id="SSF54593">
    <property type="entry name" value="Glyoxalase/Bleomycin resistance protein/Dihydroxybiphenyl dioxygenase"/>
    <property type="match status" value="1"/>
</dbReference>
<evidence type="ECO:0000259" key="1">
    <source>
        <dbReference type="PROSITE" id="PS51819"/>
    </source>
</evidence>